<accession>A0A0M9ET55</accession>
<keyword evidence="3" id="KW-1185">Reference proteome</keyword>
<protein>
    <submittedName>
        <fullName evidence="2">Uncharacterized protein</fullName>
    </submittedName>
</protein>
<evidence type="ECO:0000313" key="2">
    <source>
        <dbReference type="EMBL" id="KPA39110.1"/>
    </source>
</evidence>
<sequence>MLKAGQDYDHTSSESNDSGPESSKAEPGSPFGDRLSPLSPPSQELLLWRRSRRRSSHAHEMVQDKDRDVDIEGSGSEDDLDIPECVRDEDYCPSPNQGHDSGDDSDNEQHCHKRRKAASSLYRSVRSPPTSTQDSR</sequence>
<dbReference type="AlphaFoldDB" id="A0A0M9ET55"/>
<feature type="compositionally biased region" description="Low complexity" evidence="1">
    <location>
        <begin position="35"/>
        <end position="46"/>
    </location>
</feature>
<evidence type="ECO:0000313" key="3">
    <source>
        <dbReference type="Proteomes" id="UP000037904"/>
    </source>
</evidence>
<evidence type="ECO:0000256" key="1">
    <source>
        <dbReference type="SAM" id="MobiDB-lite"/>
    </source>
</evidence>
<feature type="compositionally biased region" description="Low complexity" evidence="1">
    <location>
        <begin position="13"/>
        <end position="22"/>
    </location>
</feature>
<feature type="compositionally biased region" description="Basic and acidic residues" evidence="1">
    <location>
        <begin position="1"/>
        <end position="12"/>
    </location>
</feature>
<feature type="compositionally biased region" description="Basic and acidic residues" evidence="1">
    <location>
        <begin position="57"/>
        <end position="70"/>
    </location>
</feature>
<gene>
    <name evidence="2" type="ORF">FLAG1_08046</name>
</gene>
<feature type="region of interest" description="Disordered" evidence="1">
    <location>
        <begin position="1"/>
        <end position="136"/>
    </location>
</feature>
<organism evidence="2 3">
    <name type="scientific">Fusarium langsethiae</name>
    <dbReference type="NCBI Taxonomy" id="179993"/>
    <lineage>
        <taxon>Eukaryota</taxon>
        <taxon>Fungi</taxon>
        <taxon>Dikarya</taxon>
        <taxon>Ascomycota</taxon>
        <taxon>Pezizomycotina</taxon>
        <taxon>Sordariomycetes</taxon>
        <taxon>Hypocreomycetidae</taxon>
        <taxon>Hypocreales</taxon>
        <taxon>Nectriaceae</taxon>
        <taxon>Fusarium</taxon>
    </lineage>
</organism>
<feature type="compositionally biased region" description="Acidic residues" evidence="1">
    <location>
        <begin position="71"/>
        <end position="82"/>
    </location>
</feature>
<reference evidence="2 3" key="1">
    <citation type="submission" date="2015-04" db="EMBL/GenBank/DDBJ databases">
        <title>The draft genome sequence of Fusarium langsethiae, a T-2/HT-2 mycotoxin producer.</title>
        <authorList>
            <person name="Lysoe E."/>
            <person name="Divon H.H."/>
            <person name="Terzi V."/>
            <person name="Orru L."/>
            <person name="Lamontanara A."/>
            <person name="Kolseth A.-K."/>
            <person name="Frandsen R.J."/>
            <person name="Nielsen K."/>
            <person name="Thrane U."/>
        </authorList>
    </citation>
    <scope>NUCLEOTIDE SEQUENCE [LARGE SCALE GENOMIC DNA]</scope>
    <source>
        <strain evidence="2 3">Fl201059</strain>
    </source>
</reference>
<feature type="compositionally biased region" description="Polar residues" evidence="1">
    <location>
        <begin position="127"/>
        <end position="136"/>
    </location>
</feature>
<dbReference type="EMBL" id="JXCE01000219">
    <property type="protein sequence ID" value="KPA39110.1"/>
    <property type="molecule type" value="Genomic_DNA"/>
</dbReference>
<name>A0A0M9ET55_FUSLA</name>
<dbReference type="Proteomes" id="UP000037904">
    <property type="component" value="Unassembled WGS sequence"/>
</dbReference>
<comment type="caution">
    <text evidence="2">The sequence shown here is derived from an EMBL/GenBank/DDBJ whole genome shotgun (WGS) entry which is preliminary data.</text>
</comment>
<proteinExistence type="predicted"/>